<comment type="caution">
    <text evidence="2">The sequence shown here is derived from an EMBL/GenBank/DDBJ whole genome shotgun (WGS) entry which is preliminary data.</text>
</comment>
<name>A0A0F9M5U0_9ZZZZ</name>
<dbReference type="EMBL" id="LAZR01005304">
    <property type="protein sequence ID" value="KKN01054.1"/>
    <property type="molecule type" value="Genomic_DNA"/>
</dbReference>
<reference evidence="2" key="1">
    <citation type="journal article" date="2015" name="Nature">
        <title>Complex archaea that bridge the gap between prokaryotes and eukaryotes.</title>
        <authorList>
            <person name="Spang A."/>
            <person name="Saw J.H."/>
            <person name="Jorgensen S.L."/>
            <person name="Zaremba-Niedzwiedzka K."/>
            <person name="Martijn J."/>
            <person name="Lind A.E."/>
            <person name="van Eijk R."/>
            <person name="Schleper C."/>
            <person name="Guy L."/>
            <person name="Ettema T.J."/>
        </authorList>
    </citation>
    <scope>NUCLEOTIDE SEQUENCE</scope>
</reference>
<sequence>MTTISVSAKSLKRQREDLAGSEGTGSNPSKVFTLTTTSDIDIVEVYLDGLLLKETTQYTKSNSAKTITMVNTAVFNSQNLAVIYNV</sequence>
<feature type="region of interest" description="Disordered" evidence="1">
    <location>
        <begin position="1"/>
        <end position="30"/>
    </location>
</feature>
<organism evidence="2">
    <name type="scientific">marine sediment metagenome</name>
    <dbReference type="NCBI Taxonomy" id="412755"/>
    <lineage>
        <taxon>unclassified sequences</taxon>
        <taxon>metagenomes</taxon>
        <taxon>ecological metagenomes</taxon>
    </lineage>
</organism>
<evidence type="ECO:0000313" key="2">
    <source>
        <dbReference type="EMBL" id="KKN01054.1"/>
    </source>
</evidence>
<gene>
    <name evidence="2" type="ORF">LCGC14_1131600</name>
</gene>
<protein>
    <submittedName>
        <fullName evidence="2">Uncharacterized protein</fullName>
    </submittedName>
</protein>
<accession>A0A0F9M5U0</accession>
<proteinExistence type="predicted"/>
<evidence type="ECO:0000256" key="1">
    <source>
        <dbReference type="SAM" id="MobiDB-lite"/>
    </source>
</evidence>
<dbReference type="AlphaFoldDB" id="A0A0F9M5U0"/>